<dbReference type="OrthoDB" id="5373317at2759"/>
<dbReference type="Proteomes" id="UP000681722">
    <property type="component" value="Unassembled WGS sequence"/>
</dbReference>
<reference evidence="2" key="1">
    <citation type="submission" date="2021-02" db="EMBL/GenBank/DDBJ databases">
        <authorList>
            <person name="Nowell W R."/>
        </authorList>
    </citation>
    <scope>NUCLEOTIDE SEQUENCE</scope>
</reference>
<evidence type="ECO:0000313" key="4">
    <source>
        <dbReference type="EMBL" id="CAF3542227.1"/>
    </source>
</evidence>
<name>A0A813Q363_9BILA</name>
<comment type="caution">
    <text evidence="2">The sequence shown here is derived from an EMBL/GenBank/DDBJ whole genome shotgun (WGS) entry which is preliminary data.</text>
</comment>
<accession>A0A813Q363</accession>
<feature type="domain" description="Transposase IS4-like" evidence="1">
    <location>
        <begin position="2"/>
        <end position="106"/>
    </location>
</feature>
<proteinExistence type="predicted"/>
<dbReference type="PANTHER" id="PTHR30007">
    <property type="entry name" value="PHP DOMAIN PROTEIN"/>
    <property type="match status" value="1"/>
</dbReference>
<dbReference type="EMBL" id="CAJOBC010000129">
    <property type="protein sequence ID" value="CAF3542227.1"/>
    <property type="molecule type" value="Genomic_DNA"/>
</dbReference>
<sequence>MAVDAHGMPVRIIVTEGSRNDCTQACELTQNIDAQHIIADKAYDTNIIVESAQRAHIIPVIPSKRNRKIQREIDKDLYKLRHIIENTFQTFKEWRGTAARYSKNTKSFMAGLCLRGLLMWAKIS</sequence>
<protein>
    <recommendedName>
        <fullName evidence="1">Transposase IS4-like domain-containing protein</fullName>
    </recommendedName>
</protein>
<evidence type="ECO:0000313" key="2">
    <source>
        <dbReference type="EMBL" id="CAF0761323.1"/>
    </source>
</evidence>
<dbReference type="Proteomes" id="UP000682733">
    <property type="component" value="Unassembled WGS sequence"/>
</dbReference>
<dbReference type="EMBL" id="CAJNOK010018712">
    <property type="protein sequence ID" value="CAF1287112.1"/>
    <property type="molecule type" value="Genomic_DNA"/>
</dbReference>
<dbReference type="EMBL" id="CAJOBA010040281">
    <property type="protein sequence ID" value="CAF4092162.1"/>
    <property type="molecule type" value="Genomic_DNA"/>
</dbReference>
<organism evidence="2 6">
    <name type="scientific">Didymodactylos carnosus</name>
    <dbReference type="NCBI Taxonomy" id="1234261"/>
    <lineage>
        <taxon>Eukaryota</taxon>
        <taxon>Metazoa</taxon>
        <taxon>Spiralia</taxon>
        <taxon>Gnathifera</taxon>
        <taxon>Rotifera</taxon>
        <taxon>Eurotatoria</taxon>
        <taxon>Bdelloidea</taxon>
        <taxon>Philodinida</taxon>
        <taxon>Philodinidae</taxon>
        <taxon>Didymodactylos</taxon>
    </lineage>
</organism>
<dbReference type="Proteomes" id="UP000663829">
    <property type="component" value="Unassembled WGS sequence"/>
</dbReference>
<evidence type="ECO:0000313" key="3">
    <source>
        <dbReference type="EMBL" id="CAF1287112.1"/>
    </source>
</evidence>
<evidence type="ECO:0000259" key="1">
    <source>
        <dbReference type="Pfam" id="PF01609"/>
    </source>
</evidence>
<evidence type="ECO:0000313" key="5">
    <source>
        <dbReference type="EMBL" id="CAF4092162.1"/>
    </source>
</evidence>
<dbReference type="PANTHER" id="PTHR30007:SF1">
    <property type="entry name" value="BLR1914 PROTEIN"/>
    <property type="match status" value="1"/>
</dbReference>
<keyword evidence="6" id="KW-1185">Reference proteome</keyword>
<dbReference type="InterPro" id="IPR002559">
    <property type="entry name" value="Transposase_11"/>
</dbReference>
<dbReference type="AlphaFoldDB" id="A0A813Q363"/>
<evidence type="ECO:0000313" key="6">
    <source>
        <dbReference type="Proteomes" id="UP000663829"/>
    </source>
</evidence>
<dbReference type="GO" id="GO:0004803">
    <property type="term" value="F:transposase activity"/>
    <property type="evidence" value="ECO:0007669"/>
    <property type="project" value="InterPro"/>
</dbReference>
<dbReference type="GO" id="GO:0006313">
    <property type="term" value="P:DNA transposition"/>
    <property type="evidence" value="ECO:0007669"/>
    <property type="project" value="InterPro"/>
</dbReference>
<dbReference type="Proteomes" id="UP000677228">
    <property type="component" value="Unassembled WGS sequence"/>
</dbReference>
<gene>
    <name evidence="2" type="ORF">GPM918_LOCUS1401</name>
    <name evidence="3" type="ORF">OVA965_LOCUS27915</name>
    <name evidence="4" type="ORF">SRO942_LOCUS1401</name>
    <name evidence="5" type="ORF">TMI583_LOCUS28664</name>
</gene>
<dbReference type="Pfam" id="PF01609">
    <property type="entry name" value="DDE_Tnp_1"/>
    <property type="match status" value="1"/>
</dbReference>
<dbReference type="EMBL" id="CAJNOQ010000129">
    <property type="protein sequence ID" value="CAF0761323.1"/>
    <property type="molecule type" value="Genomic_DNA"/>
</dbReference>
<dbReference type="GO" id="GO:0003677">
    <property type="term" value="F:DNA binding"/>
    <property type="evidence" value="ECO:0007669"/>
    <property type="project" value="InterPro"/>
</dbReference>